<dbReference type="AlphaFoldDB" id="A0A7T6VJ63"/>
<gene>
    <name evidence="2" type="ORF">JFN94_26880</name>
</gene>
<dbReference type="KEGG" id="bann:JFN94_26880"/>
<sequence>MDADEIVRDMAGFLRFSRRTGRTRSAQGVLRCHSARPVSSRYDRETDRDRSRRRSRRCVVQRVVQRSAETRTAAASVGARGTVRGRRCFGHVNAFVGGDRVARHVGQALGRVIDAHGSEFQEGMSVLNATPFDQ</sequence>
<feature type="region of interest" description="Disordered" evidence="1">
    <location>
        <begin position="25"/>
        <end position="60"/>
    </location>
</feature>
<dbReference type="RefSeq" id="WP_175750427.1">
    <property type="nucleotide sequence ID" value="NZ_CADEPR010000001.1"/>
</dbReference>
<dbReference type="EMBL" id="CP066770">
    <property type="protein sequence ID" value="QQK04939.1"/>
    <property type="molecule type" value="Genomic_DNA"/>
</dbReference>
<reference evidence="2 3" key="1">
    <citation type="submission" date="2020-12" db="EMBL/GenBank/DDBJ databases">
        <title>Complete genome sequence of Burkholderia anthina BJQ0011.</title>
        <authorList>
            <person name="Xu Y."/>
        </authorList>
    </citation>
    <scope>NUCLEOTIDE SEQUENCE [LARGE SCALE GENOMIC DNA]</scope>
    <source>
        <strain evidence="2 3">BJQ0011</strain>
    </source>
</reference>
<name>A0A7T6VJ63_9BURK</name>
<proteinExistence type="predicted"/>
<evidence type="ECO:0000313" key="2">
    <source>
        <dbReference type="EMBL" id="QQK04939.1"/>
    </source>
</evidence>
<protein>
    <submittedName>
        <fullName evidence="2">Uncharacterized protein</fullName>
    </submittedName>
</protein>
<feature type="compositionally biased region" description="Basic and acidic residues" evidence="1">
    <location>
        <begin position="41"/>
        <end position="50"/>
    </location>
</feature>
<dbReference type="Proteomes" id="UP000596205">
    <property type="component" value="Chromosome 2"/>
</dbReference>
<accession>A0A7T6VJ63</accession>
<evidence type="ECO:0000313" key="3">
    <source>
        <dbReference type="Proteomes" id="UP000596205"/>
    </source>
</evidence>
<organism evidence="2 3">
    <name type="scientific">Burkholderia anthina</name>
    <dbReference type="NCBI Taxonomy" id="179879"/>
    <lineage>
        <taxon>Bacteria</taxon>
        <taxon>Pseudomonadati</taxon>
        <taxon>Pseudomonadota</taxon>
        <taxon>Betaproteobacteria</taxon>
        <taxon>Burkholderiales</taxon>
        <taxon>Burkholderiaceae</taxon>
        <taxon>Burkholderia</taxon>
        <taxon>Burkholderia cepacia complex</taxon>
    </lineage>
</organism>
<evidence type="ECO:0000256" key="1">
    <source>
        <dbReference type="SAM" id="MobiDB-lite"/>
    </source>
</evidence>